<feature type="compositionally biased region" description="Polar residues" evidence="1">
    <location>
        <begin position="13"/>
        <end position="34"/>
    </location>
</feature>
<name>A0A9Q0S3Q8_9DIPT</name>
<dbReference type="EMBL" id="WJQU01000002">
    <property type="protein sequence ID" value="KAJ6642868.1"/>
    <property type="molecule type" value="Genomic_DNA"/>
</dbReference>
<comment type="caution">
    <text evidence="2">The sequence shown here is derived from an EMBL/GenBank/DDBJ whole genome shotgun (WGS) entry which is preliminary data.</text>
</comment>
<reference evidence="2" key="1">
    <citation type="submission" date="2022-07" db="EMBL/GenBank/DDBJ databases">
        <authorList>
            <person name="Trinca V."/>
            <person name="Uliana J.V.C."/>
            <person name="Torres T.T."/>
            <person name="Ward R.J."/>
            <person name="Monesi N."/>
        </authorList>
    </citation>
    <scope>NUCLEOTIDE SEQUENCE</scope>
    <source>
        <strain evidence="2">HSMRA1968</strain>
        <tissue evidence="2">Whole embryos</tissue>
    </source>
</reference>
<feature type="region of interest" description="Disordered" evidence="1">
    <location>
        <begin position="1"/>
        <end position="34"/>
    </location>
</feature>
<evidence type="ECO:0000256" key="1">
    <source>
        <dbReference type="SAM" id="MobiDB-lite"/>
    </source>
</evidence>
<evidence type="ECO:0000313" key="3">
    <source>
        <dbReference type="Proteomes" id="UP001151699"/>
    </source>
</evidence>
<protein>
    <submittedName>
        <fullName evidence="2">Uncharacterized protein</fullName>
    </submittedName>
</protein>
<dbReference type="Proteomes" id="UP001151699">
    <property type="component" value="Chromosome B"/>
</dbReference>
<accession>A0A9Q0S3Q8</accession>
<proteinExistence type="predicted"/>
<gene>
    <name evidence="2" type="ORF">Bhyg_07824</name>
</gene>
<sequence>MSQKGQYDVSKELNGTLSNDSTETVKPTTEATQRNDSCKKMMDNYHYTCDHVLKFLPSILDKLDVLITESKKSNELP</sequence>
<dbReference type="AlphaFoldDB" id="A0A9Q0S3Q8"/>
<evidence type="ECO:0000313" key="2">
    <source>
        <dbReference type="EMBL" id="KAJ6642868.1"/>
    </source>
</evidence>
<organism evidence="2 3">
    <name type="scientific">Pseudolycoriella hygida</name>
    <dbReference type="NCBI Taxonomy" id="35572"/>
    <lineage>
        <taxon>Eukaryota</taxon>
        <taxon>Metazoa</taxon>
        <taxon>Ecdysozoa</taxon>
        <taxon>Arthropoda</taxon>
        <taxon>Hexapoda</taxon>
        <taxon>Insecta</taxon>
        <taxon>Pterygota</taxon>
        <taxon>Neoptera</taxon>
        <taxon>Endopterygota</taxon>
        <taxon>Diptera</taxon>
        <taxon>Nematocera</taxon>
        <taxon>Sciaroidea</taxon>
        <taxon>Sciaridae</taxon>
        <taxon>Pseudolycoriella</taxon>
    </lineage>
</organism>
<keyword evidence="3" id="KW-1185">Reference proteome</keyword>